<feature type="non-terminal residue" evidence="1">
    <location>
        <position position="309"/>
    </location>
</feature>
<evidence type="ECO:0000313" key="2">
    <source>
        <dbReference type="Proteomes" id="UP001626550"/>
    </source>
</evidence>
<sequence length="309" mass="35054">MTTTDYDALELQQGDMILVTCTGLGNKEISEKLSWACILLLKMYCVDDNLLKTLEQLTNPLFLNGKVENPTKLKIVQRSYNWMRVLNGSNWDTVLKVRPEQAMREIKNIYEKHVVKCVGKAKELGVTVFDPKDVEASIKQNGSIDGVWRAATELDEERLKVVMANFIDVTGNAAYAPTDKMSLFKRTVQQMLIALMVEEDPGKFSDYASLIQLILVLLVRLFLDTESSTETPTRDEIRKYIKDFIPLIRYETKPPVPTMKKAAEEEKLAVSACHVFDLYKDHQLCLTGSKVDDIYGNTVPEACDVVIQF</sequence>
<name>A0ABD2PIM3_9PLAT</name>
<dbReference type="AlphaFoldDB" id="A0ABD2PIM3"/>
<gene>
    <name evidence="1" type="ORF">Ciccas_014246</name>
</gene>
<proteinExistence type="predicted"/>
<reference evidence="1 2" key="1">
    <citation type="submission" date="2024-11" db="EMBL/GenBank/DDBJ databases">
        <title>Adaptive evolution of stress response genes in parasites aligns with host niche diversity.</title>
        <authorList>
            <person name="Hahn C."/>
            <person name="Resl P."/>
        </authorList>
    </citation>
    <scope>NUCLEOTIDE SEQUENCE [LARGE SCALE GENOMIC DNA]</scope>
    <source>
        <strain evidence="1">EGGRZ-B1_66</strain>
        <tissue evidence="1">Body</tissue>
    </source>
</reference>
<protein>
    <submittedName>
        <fullName evidence="1">Uncharacterized protein</fullName>
    </submittedName>
</protein>
<accession>A0ABD2PIM3</accession>
<dbReference type="EMBL" id="JBJKFK010007882">
    <property type="protein sequence ID" value="KAL3307245.1"/>
    <property type="molecule type" value="Genomic_DNA"/>
</dbReference>
<dbReference type="Proteomes" id="UP001626550">
    <property type="component" value="Unassembled WGS sequence"/>
</dbReference>
<evidence type="ECO:0000313" key="1">
    <source>
        <dbReference type="EMBL" id="KAL3307245.1"/>
    </source>
</evidence>
<organism evidence="1 2">
    <name type="scientific">Cichlidogyrus casuarinus</name>
    <dbReference type="NCBI Taxonomy" id="1844966"/>
    <lineage>
        <taxon>Eukaryota</taxon>
        <taxon>Metazoa</taxon>
        <taxon>Spiralia</taxon>
        <taxon>Lophotrochozoa</taxon>
        <taxon>Platyhelminthes</taxon>
        <taxon>Monogenea</taxon>
        <taxon>Monopisthocotylea</taxon>
        <taxon>Dactylogyridea</taxon>
        <taxon>Ancyrocephalidae</taxon>
        <taxon>Cichlidogyrus</taxon>
    </lineage>
</organism>
<comment type="caution">
    <text evidence="1">The sequence shown here is derived from an EMBL/GenBank/DDBJ whole genome shotgun (WGS) entry which is preliminary data.</text>
</comment>
<keyword evidence="2" id="KW-1185">Reference proteome</keyword>